<name>A0A6I4U1M7_9SPHN</name>
<dbReference type="Pfam" id="PF07687">
    <property type="entry name" value="M20_dimer"/>
    <property type="match status" value="1"/>
</dbReference>
<dbReference type="InterPro" id="IPR036264">
    <property type="entry name" value="Bact_exopeptidase_dim_dom"/>
</dbReference>
<dbReference type="GO" id="GO:0071713">
    <property type="term" value="F:para-aminobenzoyl-glutamate hydrolase activity"/>
    <property type="evidence" value="ECO:0007669"/>
    <property type="project" value="TreeGrafter"/>
</dbReference>
<dbReference type="OrthoDB" id="9781032at2"/>
<reference evidence="3 4" key="1">
    <citation type="submission" date="2019-12" db="EMBL/GenBank/DDBJ databases">
        <title>Genomic-based taxomic classification of the family Erythrobacteraceae.</title>
        <authorList>
            <person name="Xu L."/>
        </authorList>
    </citation>
    <scope>NUCLEOTIDE SEQUENCE [LARGE SCALE GENOMIC DNA]</scope>
    <source>
        <strain evidence="3 4">S36</strain>
    </source>
</reference>
<accession>A0A6I4U1M7</accession>
<protein>
    <submittedName>
        <fullName evidence="3">Amidohydrolase</fullName>
    </submittedName>
</protein>
<keyword evidence="1" id="KW-0732">Signal</keyword>
<dbReference type="GO" id="GO:0005737">
    <property type="term" value="C:cytoplasm"/>
    <property type="evidence" value="ECO:0007669"/>
    <property type="project" value="TreeGrafter"/>
</dbReference>
<dbReference type="PANTHER" id="PTHR30575:SF0">
    <property type="entry name" value="XAA-ARG DIPEPTIDASE"/>
    <property type="match status" value="1"/>
</dbReference>
<dbReference type="Gene3D" id="3.40.630.10">
    <property type="entry name" value="Zn peptidases"/>
    <property type="match status" value="1"/>
</dbReference>
<dbReference type="SUPFAM" id="SSF53187">
    <property type="entry name" value="Zn-dependent exopeptidases"/>
    <property type="match status" value="1"/>
</dbReference>
<sequence length="536" mass="57395">MKRLLQRHLLAVTALTAVTLAGTVSGPLATTAHAAAPVAMKREASAGVDSRAKLVQEMVDSIYSFAEPGFQEFKTQEYITTILEQQGFTIEKGVAGIPSAWTATWTHGSGGPKIALGSDVDGLLGLSQVPGSPELKPQVEGAPGHGEGHNSGMPLIVAAALATKDVMQKHNISGTLMIWPGIAEELLATKAFFVREGLFDDVDACIFTHVGSNFSTGYGDGGGNGMVSVEYTFHGQTSHGASPWMGRSALDAVEIMNTAWNFRREHLYPTQRSHYVITQGGGQPNIVPDVASVWYYFREREFDSIRSLYETGNRISQAAALATDTTVESRILGYAAPQHGNRPMAEAAQLNMEAVGMPQWSDADRAFARAAQAANNRPIAPLATEVSPLRPPNTGASLGGGSDDIGDIMWKVPTITIRFPSNIPSMIGHHTTSAIAMATPIAHKGAVAGAKAVSMTVLDLLTTPKLVTDAKKYQQEVQFAEGSYDPVLTPETQPAIHLNTEVMERLRPKIEPFYYDPSKYASYLEQMGVAYPPAGS</sequence>
<evidence type="ECO:0000313" key="4">
    <source>
        <dbReference type="Proteomes" id="UP000469430"/>
    </source>
</evidence>
<organism evidence="3 4">
    <name type="scientific">Croceibacterium xixiisoli</name>
    <dbReference type="NCBI Taxonomy" id="1476466"/>
    <lineage>
        <taxon>Bacteria</taxon>
        <taxon>Pseudomonadati</taxon>
        <taxon>Pseudomonadota</taxon>
        <taxon>Alphaproteobacteria</taxon>
        <taxon>Sphingomonadales</taxon>
        <taxon>Erythrobacteraceae</taxon>
        <taxon>Croceibacterium</taxon>
    </lineage>
</organism>
<keyword evidence="3" id="KW-0378">Hydrolase</keyword>
<dbReference type="AlphaFoldDB" id="A0A6I4U1M7"/>
<dbReference type="GO" id="GO:0046657">
    <property type="term" value="P:folic acid catabolic process"/>
    <property type="evidence" value="ECO:0007669"/>
    <property type="project" value="TreeGrafter"/>
</dbReference>
<dbReference type="Proteomes" id="UP000469430">
    <property type="component" value="Unassembled WGS sequence"/>
</dbReference>
<proteinExistence type="predicted"/>
<feature type="domain" description="Peptidase M20 dimerisation" evidence="2">
    <location>
        <begin position="225"/>
        <end position="307"/>
    </location>
</feature>
<dbReference type="PANTHER" id="PTHR30575">
    <property type="entry name" value="PEPTIDASE M20"/>
    <property type="match status" value="1"/>
</dbReference>
<feature type="chain" id="PRO_5026207472" evidence="1">
    <location>
        <begin position="35"/>
        <end position="536"/>
    </location>
</feature>
<feature type="signal peptide" evidence="1">
    <location>
        <begin position="1"/>
        <end position="34"/>
    </location>
</feature>
<comment type="caution">
    <text evidence="3">The sequence shown here is derived from an EMBL/GenBank/DDBJ whole genome shotgun (WGS) entry which is preliminary data.</text>
</comment>
<dbReference type="RefSeq" id="WP_161392483.1">
    <property type="nucleotide sequence ID" value="NZ_JBHSCP010000003.1"/>
</dbReference>
<dbReference type="InterPro" id="IPR011650">
    <property type="entry name" value="Peptidase_M20_dimer"/>
</dbReference>
<gene>
    <name evidence="3" type="ORF">GRI97_17395</name>
</gene>
<keyword evidence="4" id="KW-1185">Reference proteome</keyword>
<dbReference type="InterPro" id="IPR052030">
    <property type="entry name" value="Peptidase_M20/M20A_hydrolases"/>
</dbReference>
<dbReference type="SUPFAM" id="SSF55031">
    <property type="entry name" value="Bacterial exopeptidase dimerisation domain"/>
    <property type="match status" value="1"/>
</dbReference>
<dbReference type="InterPro" id="IPR017439">
    <property type="entry name" value="Amidohydrolase"/>
</dbReference>
<evidence type="ECO:0000256" key="1">
    <source>
        <dbReference type="SAM" id="SignalP"/>
    </source>
</evidence>
<dbReference type="Gene3D" id="3.30.70.360">
    <property type="match status" value="1"/>
</dbReference>
<dbReference type="NCBIfam" id="TIGR01891">
    <property type="entry name" value="amidohydrolases"/>
    <property type="match status" value="1"/>
</dbReference>
<dbReference type="GO" id="GO:0016805">
    <property type="term" value="F:dipeptidase activity"/>
    <property type="evidence" value="ECO:0007669"/>
    <property type="project" value="TreeGrafter"/>
</dbReference>
<evidence type="ECO:0000313" key="3">
    <source>
        <dbReference type="EMBL" id="MXP00769.1"/>
    </source>
</evidence>
<evidence type="ECO:0000259" key="2">
    <source>
        <dbReference type="Pfam" id="PF07687"/>
    </source>
</evidence>
<dbReference type="EMBL" id="WTYJ01000004">
    <property type="protein sequence ID" value="MXP00769.1"/>
    <property type="molecule type" value="Genomic_DNA"/>
</dbReference>